<reference evidence="22" key="1">
    <citation type="submission" date="2018-07" db="EMBL/GenBank/DDBJ databases">
        <title>Genetic characteristics of enteric adenoviruses.</title>
        <authorList>
            <person name="Arcangeletti M.C."/>
        </authorList>
    </citation>
    <scope>NUCLEOTIDE SEQUENCE</scope>
    <source>
        <strain evidence="22">PR1398/2015</strain>
    </source>
</reference>
<keyword evidence="13" id="KW-1105">Inhibition of host STAT1 by virus</keyword>
<keyword evidence="15 20" id="KW-0010">Activator</keyword>
<dbReference type="PIRSF" id="PIRSF003669">
    <property type="entry name" value="Aden_E1A"/>
    <property type="match status" value="1"/>
</dbReference>
<evidence type="ECO:0000256" key="8">
    <source>
        <dbReference type="ARBA" id="ARBA00022632"/>
    </source>
</evidence>
<dbReference type="InterPro" id="IPR014410">
    <property type="entry name" value="Aden_E1A"/>
</dbReference>
<sequence>MRMLPDFFTGNWDDMFQGLLEAEHPFDFPEPSQAFEEISLHNLFDVELDESEGDPNEEAVDGMFPNWMLSEDHSADSGAASGDSGVGEDLVEVNLDLKCYEEGLPPSGSEADEAEERAEEEETAVSNYVNIAEGASQLVLDCPENPGRGCRACPISDAEGECELGSNEETELPCSLTATAPVRPTPCRVSCRRRPAVDCIEDLLEEDPTDEPLNLSLKRPKSS</sequence>
<accession>A0A482EUD9</accession>
<keyword evidence="12" id="KW-0862">Zinc</keyword>
<evidence type="ECO:0000256" key="4">
    <source>
        <dbReference type="ARBA" id="ARBA00022504"/>
    </source>
</evidence>
<evidence type="ECO:0000256" key="20">
    <source>
        <dbReference type="PIRNR" id="PIRNR003669"/>
    </source>
</evidence>
<evidence type="ECO:0000256" key="1">
    <source>
        <dbReference type="ARBA" id="ARBA00004147"/>
    </source>
</evidence>
<dbReference type="Pfam" id="PF02703">
    <property type="entry name" value="Adeno_E1A"/>
    <property type="match status" value="1"/>
</dbReference>
<evidence type="ECO:0000256" key="17">
    <source>
        <dbReference type="ARBA" id="ARBA00023258"/>
    </source>
</evidence>
<dbReference type="EMBL" id="MH629737">
    <property type="protein sequence ID" value="QBM91883.1"/>
    <property type="molecule type" value="Genomic_DNA"/>
</dbReference>
<evidence type="ECO:0000256" key="21">
    <source>
        <dbReference type="SAM" id="MobiDB-lite"/>
    </source>
</evidence>
<evidence type="ECO:0000256" key="11">
    <source>
        <dbReference type="ARBA" id="ARBA00022830"/>
    </source>
</evidence>
<evidence type="ECO:0000256" key="15">
    <source>
        <dbReference type="ARBA" id="ARBA00023159"/>
    </source>
</evidence>
<feature type="compositionally biased region" description="Acidic residues" evidence="21">
    <location>
        <begin position="110"/>
        <end position="122"/>
    </location>
</feature>
<evidence type="ECO:0000256" key="14">
    <source>
        <dbReference type="ARBA" id="ARBA00023015"/>
    </source>
</evidence>
<keyword evidence="19" id="KW-1078">G1/S host cell cycle checkpoint dysregulation by virus</keyword>
<evidence type="ECO:0000313" key="22">
    <source>
        <dbReference type="EMBL" id="QBM91883.1"/>
    </source>
</evidence>
<evidence type="ECO:0000256" key="9">
    <source>
        <dbReference type="ARBA" id="ARBA00022723"/>
    </source>
</evidence>
<evidence type="ECO:0000256" key="10">
    <source>
        <dbReference type="ARBA" id="ARBA00022771"/>
    </source>
</evidence>
<evidence type="ECO:0000256" key="12">
    <source>
        <dbReference type="ARBA" id="ARBA00022833"/>
    </source>
</evidence>
<keyword evidence="7 20" id="KW-0945">Host-virus interaction</keyword>
<comment type="subcellular location">
    <subcellularLocation>
        <location evidence="1">Host nucleus</location>
    </subcellularLocation>
</comment>
<dbReference type="GO" id="GO:0006355">
    <property type="term" value="P:regulation of DNA-templated transcription"/>
    <property type="evidence" value="ECO:0007669"/>
    <property type="project" value="InterPro"/>
</dbReference>
<proteinExistence type="inferred from homology"/>
<evidence type="ECO:0000256" key="6">
    <source>
        <dbReference type="ARBA" id="ARBA00022562"/>
    </source>
</evidence>
<evidence type="ECO:0000256" key="13">
    <source>
        <dbReference type="ARBA" id="ARBA00022961"/>
    </source>
</evidence>
<evidence type="ECO:0000256" key="7">
    <source>
        <dbReference type="ARBA" id="ARBA00022581"/>
    </source>
</evidence>
<keyword evidence="9" id="KW-0479">Metal-binding</keyword>
<organism evidence="22">
    <name type="scientific">Human adenovirus F serotype 41</name>
    <name type="common">HAdV-41</name>
    <name type="synonym">Human adenovirus 41</name>
    <dbReference type="NCBI Taxonomy" id="10524"/>
    <lineage>
        <taxon>Viruses</taxon>
        <taxon>Varidnaviria</taxon>
        <taxon>Bamfordvirae</taxon>
        <taxon>Preplasmiviricota</taxon>
        <taxon>Polisuviricotina</taxon>
        <taxon>Pharingeaviricetes</taxon>
        <taxon>Rowavirales</taxon>
        <taxon>Adenoviridae</taxon>
        <taxon>Mastadenovirus</taxon>
        <taxon>Mastadenovirus faecale</taxon>
        <taxon>Human mastadenovirus F</taxon>
    </lineage>
</organism>
<gene>
    <name evidence="22" type="primary">E1A</name>
</gene>
<evidence type="ECO:0000256" key="5">
    <source>
        <dbReference type="ARBA" id="ARBA00022518"/>
    </source>
</evidence>
<evidence type="ECO:0000256" key="3">
    <source>
        <dbReference type="ARBA" id="ARBA00019274"/>
    </source>
</evidence>
<keyword evidence="11" id="KW-1114">Inhibition of host interferon signaling pathway by virus</keyword>
<keyword evidence="17" id="KW-0922">Interferon antiviral system evasion</keyword>
<dbReference type="GO" id="GO:0039645">
    <property type="term" value="P:symbiont-mediated perturbation of host cell cycle G1/S transition checkpoint"/>
    <property type="evidence" value="ECO:0007669"/>
    <property type="project" value="UniProtKB-UniRule"/>
</dbReference>
<protein>
    <recommendedName>
        <fullName evidence="3 20">Early E1A protein</fullName>
    </recommendedName>
</protein>
<evidence type="ECO:0000256" key="18">
    <source>
        <dbReference type="ARBA" id="ARBA00023280"/>
    </source>
</evidence>
<keyword evidence="14 20" id="KW-0805">Transcription regulation</keyword>
<keyword evidence="10" id="KW-0863">Zinc-finger</keyword>
<keyword evidence="5" id="KW-0244">Early protein</keyword>
<comment type="function">
    <text evidence="20">Plays a role in viral genome replication by driving entry of quiescent cells into the cell cycle.</text>
</comment>
<feature type="region of interest" description="Disordered" evidence="21">
    <location>
        <begin position="101"/>
        <end position="122"/>
    </location>
</feature>
<evidence type="ECO:0000256" key="2">
    <source>
        <dbReference type="ARBA" id="ARBA00007334"/>
    </source>
</evidence>
<keyword evidence="6" id="KW-1048">Host nucleus</keyword>
<name>A0A482EUD9_ADE41</name>
<keyword evidence="4" id="KW-1121">Modulation of host cell cycle by virus</keyword>
<evidence type="ECO:0000256" key="16">
    <source>
        <dbReference type="ARBA" id="ARBA00023163"/>
    </source>
</evidence>
<evidence type="ECO:0000256" key="19">
    <source>
        <dbReference type="ARBA" id="ARBA00023309"/>
    </source>
</evidence>
<keyword evidence="18 20" id="KW-0899">Viral immunoevasion</keyword>
<dbReference type="GO" id="GO:0046872">
    <property type="term" value="F:metal ion binding"/>
    <property type="evidence" value="ECO:0007669"/>
    <property type="project" value="UniProtKB-UniRule"/>
</dbReference>
<organismHost>
    <name type="scientific">Homo sapiens</name>
    <name type="common">Human</name>
    <dbReference type="NCBI Taxonomy" id="9606"/>
</organismHost>
<comment type="similarity">
    <text evidence="2 20">Belongs to the adenoviridae E1A protein family.</text>
</comment>
<keyword evidence="8" id="KW-1090">Inhibition of host innate immune response by virus</keyword>
<keyword evidence="16 20" id="KW-0804">Transcription</keyword>